<keyword evidence="2" id="KW-1185">Reference proteome</keyword>
<dbReference type="SUPFAM" id="SSF54695">
    <property type="entry name" value="POZ domain"/>
    <property type="match status" value="1"/>
</dbReference>
<dbReference type="InterPro" id="IPR011333">
    <property type="entry name" value="SKP1/BTB/POZ_sf"/>
</dbReference>
<evidence type="ECO:0000313" key="1">
    <source>
        <dbReference type="EMBL" id="VUC28945.1"/>
    </source>
</evidence>
<dbReference type="CDD" id="cd18186">
    <property type="entry name" value="BTB_POZ_ZBTB_KLHL-like"/>
    <property type="match status" value="1"/>
</dbReference>
<proteinExistence type="predicted"/>
<reference evidence="1 2" key="1">
    <citation type="submission" date="2019-06" db="EMBL/GenBank/DDBJ databases">
        <authorList>
            <person name="Broberg M."/>
        </authorList>
    </citation>
    <scope>NUCLEOTIDE SEQUENCE [LARGE SCALE GENOMIC DNA]</scope>
</reference>
<gene>
    <name evidence="1" type="ORF">CLO192961_LOCUS248244</name>
</gene>
<dbReference type="EMBL" id="CABFNS010000795">
    <property type="protein sequence ID" value="VUC28945.1"/>
    <property type="molecule type" value="Genomic_DNA"/>
</dbReference>
<dbReference type="Gene3D" id="3.30.710.10">
    <property type="entry name" value="Potassium Channel Kv1.1, Chain A"/>
    <property type="match status" value="1"/>
</dbReference>
<evidence type="ECO:0008006" key="3">
    <source>
        <dbReference type="Google" id="ProtNLM"/>
    </source>
</evidence>
<evidence type="ECO:0000313" key="2">
    <source>
        <dbReference type="Proteomes" id="UP000766486"/>
    </source>
</evidence>
<sequence>MEMPGTRPGNYSQGSENSLFRNNKDADVLIFVGDRPLRVLAEKSRYFRVALAGPFIEGTTKVFKFLEGSDQAYWRVIHWMYYGYYLDPWSVSERIIDDGVMKNLRVYQAADYLGVEGDLIQLAFDLFERDLMTLHLRNMTVTEVGNYVREMYATILPQHLAWRKRVVRYVKPWFTDALIEPQMVQLLFFVEGLAAELGFFAPGYDRWGSTMQSWELLTLLRLSSRGCGPP</sequence>
<name>A0ABY6UEB3_BIOOC</name>
<dbReference type="Proteomes" id="UP000766486">
    <property type="component" value="Unassembled WGS sequence"/>
</dbReference>
<accession>A0ABY6UEB3</accession>
<protein>
    <recommendedName>
        <fullName evidence="3">BTB domain-containing protein</fullName>
    </recommendedName>
</protein>
<comment type="caution">
    <text evidence="1">The sequence shown here is derived from an EMBL/GenBank/DDBJ whole genome shotgun (WGS) entry which is preliminary data.</text>
</comment>
<organism evidence="1 2">
    <name type="scientific">Bionectria ochroleuca</name>
    <name type="common">Gliocladium roseum</name>
    <dbReference type="NCBI Taxonomy" id="29856"/>
    <lineage>
        <taxon>Eukaryota</taxon>
        <taxon>Fungi</taxon>
        <taxon>Dikarya</taxon>
        <taxon>Ascomycota</taxon>
        <taxon>Pezizomycotina</taxon>
        <taxon>Sordariomycetes</taxon>
        <taxon>Hypocreomycetidae</taxon>
        <taxon>Hypocreales</taxon>
        <taxon>Bionectriaceae</taxon>
        <taxon>Clonostachys</taxon>
    </lineage>
</organism>